<sequence>MANNNNADDYKLPLRQWLQRNTEQGNYGLEWYNRDKHLIKIPWTKNSEQTLAVRIAWARHRGKFDESNPPDNQTLKTNFRGVLDKSKHFEHVRSLSVTDQQMNNFRVYRLLQPSEVKDKAERKRSHPKCVENPEQNNSIEAPGYKRAQDVRRSQCDEGLIVNTGPAAEGKSGIFSSPASQTLTPSVDFSVASYGTQLFLPMSSISSPEVGDCDTLGEQFMKNIDLSPHDILAVNAQEELPPLSGNLFEDQPQDIEAVTPDDLEDSSRNVTYSDLQQELQLQNYTTAADRTVNPVENPVLINEVPKETAPMSLVDILNQSGIEEHQLHKYHAYLRYNGELIKTWIWDLSKKFILQYGAVEVGRMEGIDAEIYKMPPYEGRNKAVQMVVDGFLQGVQFETKKADGSIALFGTRLCRSHGFYFDNCVEEPHLNEMMRYHEYELFSFSKYITNLLKCRRDACELPDCEVALAFGKQPRKPTSRVPISLVLEPVVAPQLHEVFASPDSIPALSAEDSIDRLIETIMAVTF</sequence>
<dbReference type="InterPro" id="IPR017855">
    <property type="entry name" value="SMAD-like_dom_sf"/>
</dbReference>
<evidence type="ECO:0000259" key="2">
    <source>
        <dbReference type="PROSITE" id="PS51507"/>
    </source>
</evidence>
<proteinExistence type="predicted"/>
<dbReference type="Pfam" id="PF00605">
    <property type="entry name" value="IRF"/>
    <property type="match status" value="1"/>
</dbReference>
<dbReference type="SUPFAM" id="SSF49879">
    <property type="entry name" value="SMAD/FHA domain"/>
    <property type="match status" value="1"/>
</dbReference>
<dbReference type="InterPro" id="IPR001346">
    <property type="entry name" value="Interferon_reg_fact_DNA-bd_dom"/>
</dbReference>
<reference evidence="3 4" key="1">
    <citation type="submission" date="2024-02" db="EMBL/GenBank/DDBJ databases">
        <authorList>
            <person name="Daric V."/>
            <person name="Darras S."/>
        </authorList>
    </citation>
    <scope>NUCLEOTIDE SEQUENCE [LARGE SCALE GENOMIC DNA]</scope>
</reference>
<dbReference type="InterPro" id="IPR036388">
    <property type="entry name" value="WH-like_DNA-bd_sf"/>
</dbReference>
<dbReference type="Gene3D" id="1.10.10.10">
    <property type="entry name" value="Winged helix-like DNA-binding domain superfamily/Winged helix DNA-binding domain"/>
    <property type="match status" value="1"/>
</dbReference>
<organism evidence="3 4">
    <name type="scientific">Clavelina lepadiformis</name>
    <name type="common">Light-bulb sea squirt</name>
    <name type="synonym">Ascidia lepadiformis</name>
    <dbReference type="NCBI Taxonomy" id="159417"/>
    <lineage>
        <taxon>Eukaryota</taxon>
        <taxon>Metazoa</taxon>
        <taxon>Chordata</taxon>
        <taxon>Tunicata</taxon>
        <taxon>Ascidiacea</taxon>
        <taxon>Aplousobranchia</taxon>
        <taxon>Clavelinidae</taxon>
        <taxon>Clavelina</taxon>
    </lineage>
</organism>
<comment type="caution">
    <text evidence="3">The sequence shown here is derived from an EMBL/GenBank/DDBJ whole genome shotgun (WGS) entry which is preliminary data.</text>
</comment>
<dbReference type="PANTHER" id="PTHR11949">
    <property type="entry name" value="INTERFERON REGULATORY FACTOR"/>
    <property type="match status" value="1"/>
</dbReference>
<dbReference type="Proteomes" id="UP001642483">
    <property type="component" value="Unassembled WGS sequence"/>
</dbReference>
<accession>A0ABP0G2B8</accession>
<dbReference type="EMBL" id="CAWYQH010000098">
    <property type="protein sequence ID" value="CAK8684949.1"/>
    <property type="molecule type" value="Genomic_DNA"/>
</dbReference>
<dbReference type="InterPro" id="IPR019471">
    <property type="entry name" value="Interferon_reg_factor-3"/>
</dbReference>
<dbReference type="Gene3D" id="2.60.200.10">
    <property type="match status" value="1"/>
</dbReference>
<evidence type="ECO:0000313" key="3">
    <source>
        <dbReference type="EMBL" id="CAK8684949.1"/>
    </source>
</evidence>
<name>A0ABP0G2B8_CLALP</name>
<feature type="domain" description="IRF tryptophan pentad repeat" evidence="2">
    <location>
        <begin position="11"/>
        <end position="112"/>
    </location>
</feature>
<keyword evidence="4" id="KW-1185">Reference proteome</keyword>
<dbReference type="SMART" id="SM01243">
    <property type="entry name" value="IRF-3"/>
    <property type="match status" value="1"/>
</dbReference>
<dbReference type="PANTHER" id="PTHR11949:SF53">
    <property type="entry name" value="IRF TRYPTOPHAN PENTAD REPEAT DOMAIN-CONTAINING PROTEIN"/>
    <property type="match status" value="1"/>
</dbReference>
<protein>
    <recommendedName>
        <fullName evidence="2">IRF tryptophan pentad repeat domain-containing protein</fullName>
    </recommendedName>
</protein>
<dbReference type="SMART" id="SM00348">
    <property type="entry name" value="IRF"/>
    <property type="match status" value="1"/>
</dbReference>
<gene>
    <name evidence="3" type="ORF">CVLEPA_LOCUS16119</name>
</gene>
<dbReference type="InterPro" id="IPR036390">
    <property type="entry name" value="WH_DNA-bd_sf"/>
</dbReference>
<evidence type="ECO:0000256" key="1">
    <source>
        <dbReference type="SAM" id="MobiDB-lite"/>
    </source>
</evidence>
<dbReference type="InterPro" id="IPR008984">
    <property type="entry name" value="SMAD_FHA_dom_sf"/>
</dbReference>
<evidence type="ECO:0000313" key="4">
    <source>
        <dbReference type="Proteomes" id="UP001642483"/>
    </source>
</evidence>
<dbReference type="SUPFAM" id="SSF46785">
    <property type="entry name" value="Winged helix' DNA-binding domain"/>
    <property type="match status" value="1"/>
</dbReference>
<feature type="region of interest" description="Disordered" evidence="1">
    <location>
        <begin position="117"/>
        <end position="140"/>
    </location>
</feature>
<dbReference type="PROSITE" id="PS51507">
    <property type="entry name" value="IRF_2"/>
    <property type="match status" value="1"/>
</dbReference>
<dbReference type="Pfam" id="PF10401">
    <property type="entry name" value="IRF-3"/>
    <property type="match status" value="1"/>
</dbReference>